<organism evidence="1 2">
    <name type="scientific">Nocardioides massiliensis</name>
    <dbReference type="NCBI Taxonomy" id="1325935"/>
    <lineage>
        <taxon>Bacteria</taxon>
        <taxon>Bacillati</taxon>
        <taxon>Actinomycetota</taxon>
        <taxon>Actinomycetes</taxon>
        <taxon>Propionibacteriales</taxon>
        <taxon>Nocardioidaceae</taxon>
        <taxon>Nocardioides</taxon>
    </lineage>
</organism>
<protein>
    <recommendedName>
        <fullName evidence="3">CARDB domain-containing protein</fullName>
    </recommendedName>
</protein>
<gene>
    <name evidence="1" type="ORF">J2S59_000021</name>
</gene>
<reference evidence="1 2" key="1">
    <citation type="submission" date="2023-07" db="EMBL/GenBank/DDBJ databases">
        <title>Sequencing the genomes of 1000 actinobacteria strains.</title>
        <authorList>
            <person name="Klenk H.-P."/>
        </authorList>
    </citation>
    <scope>NUCLEOTIDE SEQUENCE [LARGE SCALE GENOMIC DNA]</scope>
    <source>
        <strain evidence="1 2">GD13</strain>
    </source>
</reference>
<comment type="caution">
    <text evidence="1">The sequence shown here is derived from an EMBL/GenBank/DDBJ whole genome shotgun (WGS) entry which is preliminary data.</text>
</comment>
<sequence>MGAPAPVSTLAEQVEGPALAIGQVTLLRSKQRPLRLTRGVWTTLRVMVENPGTVDVDSAVLTGRGKGIRVRKAAVGQVSTRWGTEVEVAVKLQGKRRTSALRLTVRGDGASATTTLPVRRVAPPARAVPGRYRSPDRTVTFRVRNGRLTNLSVTMQMQCGSWPQYTYPTQTWTFPATKIPRNGIIHRWVRVRTTHRQDARLLELRVAGRKATRARFWLEGGYCTGSKFFRAGRFAN</sequence>
<accession>A0ABT9NII0</accession>
<evidence type="ECO:0008006" key="3">
    <source>
        <dbReference type="Google" id="ProtNLM"/>
    </source>
</evidence>
<proteinExistence type="predicted"/>
<dbReference type="EMBL" id="JAUSQM010000001">
    <property type="protein sequence ID" value="MDP9820212.1"/>
    <property type="molecule type" value="Genomic_DNA"/>
</dbReference>
<evidence type="ECO:0000313" key="1">
    <source>
        <dbReference type="EMBL" id="MDP9820212.1"/>
    </source>
</evidence>
<dbReference type="Proteomes" id="UP001240447">
    <property type="component" value="Unassembled WGS sequence"/>
</dbReference>
<dbReference type="RefSeq" id="WP_306824689.1">
    <property type="nucleotide sequence ID" value="NZ_JAUSQM010000001.1"/>
</dbReference>
<evidence type="ECO:0000313" key="2">
    <source>
        <dbReference type="Proteomes" id="UP001240447"/>
    </source>
</evidence>
<name>A0ABT9NII0_9ACTN</name>
<keyword evidence="2" id="KW-1185">Reference proteome</keyword>